<dbReference type="RefSeq" id="WP_379835658.1">
    <property type="nucleotide sequence ID" value="NZ_JBHRYQ010000001.1"/>
</dbReference>
<dbReference type="Proteomes" id="UP001595616">
    <property type="component" value="Unassembled WGS sequence"/>
</dbReference>
<comment type="caution">
    <text evidence="4">The sequence shown here is derived from an EMBL/GenBank/DDBJ whole genome shotgun (WGS) entry which is preliminary data.</text>
</comment>
<dbReference type="Pfam" id="PF00534">
    <property type="entry name" value="Glycos_transf_1"/>
    <property type="match status" value="1"/>
</dbReference>
<evidence type="ECO:0000259" key="3">
    <source>
        <dbReference type="Pfam" id="PF13439"/>
    </source>
</evidence>
<evidence type="ECO:0000256" key="1">
    <source>
        <dbReference type="ARBA" id="ARBA00022679"/>
    </source>
</evidence>
<keyword evidence="5" id="KW-1185">Reference proteome</keyword>
<dbReference type="Gene3D" id="3.40.50.2000">
    <property type="entry name" value="Glycogen Phosphorylase B"/>
    <property type="match status" value="2"/>
</dbReference>
<dbReference type="InterPro" id="IPR028098">
    <property type="entry name" value="Glyco_trans_4-like_N"/>
</dbReference>
<feature type="domain" description="Glycosyl transferase family 1" evidence="2">
    <location>
        <begin position="190"/>
        <end position="358"/>
    </location>
</feature>
<sequence>MKILHITGYTVERGGTAKVVFDHSGYQTHHGHKVTILSLEFPGEEVYPTPEGVKLILVKPHFLSKYVSNFSTELNDYLKLKGDTFDVIHVHGIWFWGSVAPFIFNKKPRKYITIHGMLAKWTLQQGSLKKKIFGFLIQNKALKNAAGIVALTEAEKQEVLDYQKVNPKKIMVIPNTIEKTLPASPKEIKFVKDKFGLNDDSKKILFLSRIHKKKGLDLLVKAFALVLKEITVPIKLIIAGPDEHYQEELQTIINQLGINDQIIFTGSVSGSVKKALYEASDMFCLTSYSEGFPMAVLEAIEANLPVVVSDQTRIDEMINKYKAGKVVKLDIMDIKNAIIDILTNSKSAQIMNSNAQKMLEKEYVPKKIFSEMLKLYKKN</sequence>
<evidence type="ECO:0000259" key="2">
    <source>
        <dbReference type="Pfam" id="PF00534"/>
    </source>
</evidence>
<evidence type="ECO:0000313" key="4">
    <source>
        <dbReference type="EMBL" id="MFC3809965.1"/>
    </source>
</evidence>
<dbReference type="SUPFAM" id="SSF53756">
    <property type="entry name" value="UDP-Glycosyltransferase/glycogen phosphorylase"/>
    <property type="match status" value="1"/>
</dbReference>
<organism evidence="4 5">
    <name type="scientific">Lacihabitans lacunae</name>
    <dbReference type="NCBI Taxonomy" id="1028214"/>
    <lineage>
        <taxon>Bacteria</taxon>
        <taxon>Pseudomonadati</taxon>
        <taxon>Bacteroidota</taxon>
        <taxon>Cytophagia</taxon>
        <taxon>Cytophagales</taxon>
        <taxon>Leadbetterellaceae</taxon>
        <taxon>Lacihabitans</taxon>
    </lineage>
</organism>
<dbReference type="InterPro" id="IPR001296">
    <property type="entry name" value="Glyco_trans_1"/>
</dbReference>
<evidence type="ECO:0000313" key="5">
    <source>
        <dbReference type="Proteomes" id="UP001595616"/>
    </source>
</evidence>
<dbReference type="EC" id="2.4.-.-" evidence="4"/>
<gene>
    <name evidence="4" type="ORF">ACFOOI_04820</name>
</gene>
<proteinExistence type="predicted"/>
<dbReference type="GO" id="GO:0016757">
    <property type="term" value="F:glycosyltransferase activity"/>
    <property type="evidence" value="ECO:0007669"/>
    <property type="project" value="UniProtKB-KW"/>
</dbReference>
<keyword evidence="4" id="KW-0328">Glycosyltransferase</keyword>
<dbReference type="Pfam" id="PF13439">
    <property type="entry name" value="Glyco_transf_4"/>
    <property type="match status" value="1"/>
</dbReference>
<name>A0ABV7YUE1_9BACT</name>
<keyword evidence="1 4" id="KW-0808">Transferase</keyword>
<reference evidence="5" key="1">
    <citation type="journal article" date="2019" name="Int. J. Syst. Evol. Microbiol.">
        <title>The Global Catalogue of Microorganisms (GCM) 10K type strain sequencing project: providing services to taxonomists for standard genome sequencing and annotation.</title>
        <authorList>
            <consortium name="The Broad Institute Genomics Platform"/>
            <consortium name="The Broad Institute Genome Sequencing Center for Infectious Disease"/>
            <person name="Wu L."/>
            <person name="Ma J."/>
        </authorList>
    </citation>
    <scope>NUCLEOTIDE SEQUENCE [LARGE SCALE GENOMIC DNA]</scope>
    <source>
        <strain evidence="5">CECT 7956</strain>
    </source>
</reference>
<dbReference type="PANTHER" id="PTHR46401:SF2">
    <property type="entry name" value="GLYCOSYLTRANSFERASE WBBK-RELATED"/>
    <property type="match status" value="1"/>
</dbReference>
<accession>A0ABV7YUE1</accession>
<dbReference type="EMBL" id="JBHRYQ010000001">
    <property type="protein sequence ID" value="MFC3809965.1"/>
    <property type="molecule type" value="Genomic_DNA"/>
</dbReference>
<protein>
    <submittedName>
        <fullName evidence="4">Glycosyltransferase</fullName>
        <ecNumber evidence="4">2.4.-.-</ecNumber>
    </submittedName>
</protein>
<dbReference type="PANTHER" id="PTHR46401">
    <property type="entry name" value="GLYCOSYLTRANSFERASE WBBK-RELATED"/>
    <property type="match status" value="1"/>
</dbReference>
<feature type="domain" description="Glycosyltransferase subfamily 4-like N-terminal" evidence="3">
    <location>
        <begin position="14"/>
        <end position="177"/>
    </location>
</feature>